<reference evidence="1" key="2">
    <citation type="journal article" date="2015" name="Fish Shellfish Immunol.">
        <title>Early steps in the European eel (Anguilla anguilla)-Vibrio vulnificus interaction in the gills: Role of the RtxA13 toxin.</title>
        <authorList>
            <person name="Callol A."/>
            <person name="Pajuelo D."/>
            <person name="Ebbesson L."/>
            <person name="Teles M."/>
            <person name="MacKenzie S."/>
            <person name="Amaro C."/>
        </authorList>
    </citation>
    <scope>NUCLEOTIDE SEQUENCE</scope>
</reference>
<dbReference type="EMBL" id="GBXM01027779">
    <property type="protein sequence ID" value="JAH80798.1"/>
    <property type="molecule type" value="Transcribed_RNA"/>
</dbReference>
<accession>A0A0E9VU82</accession>
<proteinExistence type="predicted"/>
<name>A0A0E9VU82_ANGAN</name>
<sequence length="20" mass="2382">MNLFIYAYRRSGSLLLLFTC</sequence>
<dbReference type="AlphaFoldDB" id="A0A0E9VU82"/>
<protein>
    <submittedName>
        <fullName evidence="1">Uncharacterized protein</fullName>
    </submittedName>
</protein>
<evidence type="ECO:0000313" key="1">
    <source>
        <dbReference type="EMBL" id="JAH80798.1"/>
    </source>
</evidence>
<reference evidence="1" key="1">
    <citation type="submission" date="2014-11" db="EMBL/GenBank/DDBJ databases">
        <authorList>
            <person name="Amaro Gonzalez C."/>
        </authorList>
    </citation>
    <scope>NUCLEOTIDE SEQUENCE</scope>
</reference>
<organism evidence="1">
    <name type="scientific">Anguilla anguilla</name>
    <name type="common">European freshwater eel</name>
    <name type="synonym">Muraena anguilla</name>
    <dbReference type="NCBI Taxonomy" id="7936"/>
    <lineage>
        <taxon>Eukaryota</taxon>
        <taxon>Metazoa</taxon>
        <taxon>Chordata</taxon>
        <taxon>Craniata</taxon>
        <taxon>Vertebrata</taxon>
        <taxon>Euteleostomi</taxon>
        <taxon>Actinopterygii</taxon>
        <taxon>Neopterygii</taxon>
        <taxon>Teleostei</taxon>
        <taxon>Anguilliformes</taxon>
        <taxon>Anguillidae</taxon>
        <taxon>Anguilla</taxon>
    </lineage>
</organism>